<dbReference type="EMBL" id="UINC01000604">
    <property type="protein sequence ID" value="SUZ58206.1"/>
    <property type="molecule type" value="Genomic_DNA"/>
</dbReference>
<dbReference type="Pfam" id="PF13646">
    <property type="entry name" value="HEAT_2"/>
    <property type="match status" value="1"/>
</dbReference>
<gene>
    <name evidence="2" type="ORF">METZ01_LOCUS11060</name>
</gene>
<dbReference type="SUPFAM" id="SSF48371">
    <property type="entry name" value="ARM repeat"/>
    <property type="match status" value="1"/>
</dbReference>
<dbReference type="Gene3D" id="1.25.10.10">
    <property type="entry name" value="Leucine-rich Repeat Variant"/>
    <property type="match status" value="2"/>
</dbReference>
<keyword evidence="1" id="KW-0472">Membrane</keyword>
<protein>
    <recommendedName>
        <fullName evidence="3">HEAT repeat domain-containing protein</fullName>
    </recommendedName>
</protein>
<dbReference type="InterPro" id="IPR011989">
    <property type="entry name" value="ARM-like"/>
</dbReference>
<dbReference type="InterPro" id="IPR004155">
    <property type="entry name" value="PBS_lyase_HEAT"/>
</dbReference>
<dbReference type="AlphaFoldDB" id="A0A381NUA8"/>
<accession>A0A381NUA8</accession>
<evidence type="ECO:0000313" key="2">
    <source>
        <dbReference type="EMBL" id="SUZ58206.1"/>
    </source>
</evidence>
<evidence type="ECO:0008006" key="3">
    <source>
        <dbReference type="Google" id="ProtNLM"/>
    </source>
</evidence>
<keyword evidence="1" id="KW-1133">Transmembrane helix</keyword>
<proteinExistence type="predicted"/>
<reference evidence="2" key="1">
    <citation type="submission" date="2018-05" db="EMBL/GenBank/DDBJ databases">
        <authorList>
            <person name="Lanie J.A."/>
            <person name="Ng W.-L."/>
            <person name="Kazmierczak K.M."/>
            <person name="Andrzejewski T.M."/>
            <person name="Davidsen T.M."/>
            <person name="Wayne K.J."/>
            <person name="Tettelin H."/>
            <person name="Glass J.I."/>
            <person name="Rusch D."/>
            <person name="Podicherti R."/>
            <person name="Tsui H.-C.T."/>
            <person name="Winkler M.E."/>
        </authorList>
    </citation>
    <scope>NUCLEOTIDE SEQUENCE</scope>
</reference>
<feature type="transmembrane region" description="Helical" evidence="1">
    <location>
        <begin position="26"/>
        <end position="48"/>
    </location>
</feature>
<dbReference type="GO" id="GO:0016491">
    <property type="term" value="F:oxidoreductase activity"/>
    <property type="evidence" value="ECO:0007669"/>
    <property type="project" value="TreeGrafter"/>
</dbReference>
<dbReference type="SMART" id="SM00567">
    <property type="entry name" value="EZ_HEAT"/>
    <property type="match status" value="4"/>
</dbReference>
<organism evidence="2">
    <name type="scientific">marine metagenome</name>
    <dbReference type="NCBI Taxonomy" id="408172"/>
    <lineage>
        <taxon>unclassified sequences</taxon>
        <taxon>metagenomes</taxon>
        <taxon>ecological metagenomes</taxon>
    </lineage>
</organism>
<dbReference type="PANTHER" id="PTHR12697:SF5">
    <property type="entry name" value="DEOXYHYPUSINE HYDROXYLASE"/>
    <property type="match status" value="1"/>
</dbReference>
<dbReference type="PANTHER" id="PTHR12697">
    <property type="entry name" value="PBS LYASE HEAT-LIKE PROTEIN"/>
    <property type="match status" value="1"/>
</dbReference>
<keyword evidence="1" id="KW-0812">Transmembrane</keyword>
<sequence>MENLDESQSDHRGEADEIKSPAIPALAVQFFLIPLIVVATVVAVYFGFRVLLDDERTPSEYLNDIRVGGRERRWPAAYELSRLMNDPDIQLEYPELGDSLLRAFEGSDGDDPRVRRYLALAVGRLQSPPPETMERLVNALDDADSETRISVIWALGSLGDVSVVPELQRVYGSDDAGVRKMAVYALGALDGDLQMVTLRTALNDVAPDVQWNAAIALARHGSDYGLSVLRRMLDREYVKKIVDPETGSGTNIDPVAEVMISGLQAVSMLEAKSLQEAVVELSQTDQSMQVRQAALEALDVLRRES</sequence>
<evidence type="ECO:0000256" key="1">
    <source>
        <dbReference type="SAM" id="Phobius"/>
    </source>
</evidence>
<dbReference type="InterPro" id="IPR016024">
    <property type="entry name" value="ARM-type_fold"/>
</dbReference>
<name>A0A381NUA8_9ZZZZ</name>